<proteinExistence type="predicted"/>
<keyword evidence="4" id="KW-1185">Reference proteome</keyword>
<feature type="region of interest" description="Disordered" evidence="1">
    <location>
        <begin position="62"/>
        <end position="86"/>
    </location>
</feature>
<gene>
    <name evidence="3" type="ORF">IF1G_08857</name>
</gene>
<sequence length="250" mass="27192">MDHSAAAAAADVGLTSKLASLLPILDAFQYRHRNQHATSHWWSAFQLLRRGARSLAADLRRHQALGRPQADGGKRSTAAKGRSKISQKQVLARTTLFRNHIIPKAYLSFSQLVADNQHAALGLLLLSTLASINDVVNSVLPPSQEPTPLSSVTRNPAPDTYLRDSASKLQHTAVSRDLNHDRGVAISRNDFPDVTLKLSKPSKPTTSASTEPKSSDKARLVPGMKKADERPKKKAKKKGKDELSSLFGSL</sequence>
<feature type="region of interest" description="Disordered" evidence="1">
    <location>
        <begin position="195"/>
        <end position="250"/>
    </location>
</feature>
<dbReference type="GO" id="GO:0042134">
    <property type="term" value="F:rRNA primary transcript binding"/>
    <property type="evidence" value="ECO:0007669"/>
    <property type="project" value="InterPro"/>
</dbReference>
<name>A0A545US85_9HYPO</name>
<dbReference type="Pfam" id="PF20945">
    <property type="entry name" value="RMP1"/>
    <property type="match status" value="1"/>
</dbReference>
<dbReference type="GO" id="GO:0000172">
    <property type="term" value="C:ribonuclease MRP complex"/>
    <property type="evidence" value="ECO:0007669"/>
    <property type="project" value="InterPro"/>
</dbReference>
<protein>
    <recommendedName>
        <fullName evidence="2">RNase MRP protein 1 RNA binding domain-containing protein</fullName>
    </recommendedName>
</protein>
<dbReference type="PANTHER" id="PTHR37792:SF1">
    <property type="entry name" value="RIBONUCLEASE MRP PROTEIN SUBUNIT RMP1"/>
    <property type="match status" value="1"/>
</dbReference>
<feature type="compositionally biased region" description="Basic and acidic residues" evidence="1">
    <location>
        <begin position="213"/>
        <end position="231"/>
    </location>
</feature>
<dbReference type="Proteomes" id="UP000315783">
    <property type="component" value="Unassembled WGS sequence"/>
</dbReference>
<dbReference type="AlphaFoldDB" id="A0A545US85"/>
<feature type="compositionally biased region" description="Low complexity" evidence="1">
    <location>
        <begin position="199"/>
        <end position="212"/>
    </location>
</feature>
<dbReference type="OrthoDB" id="5414547at2759"/>
<comment type="caution">
    <text evidence="3">The sequence shown here is derived from an EMBL/GenBank/DDBJ whole genome shotgun (WGS) entry which is preliminary data.</text>
</comment>
<organism evidence="3 4">
    <name type="scientific">Cordyceps javanica</name>
    <dbReference type="NCBI Taxonomy" id="43265"/>
    <lineage>
        <taxon>Eukaryota</taxon>
        <taxon>Fungi</taxon>
        <taxon>Dikarya</taxon>
        <taxon>Ascomycota</taxon>
        <taxon>Pezizomycotina</taxon>
        <taxon>Sordariomycetes</taxon>
        <taxon>Hypocreomycetidae</taxon>
        <taxon>Hypocreales</taxon>
        <taxon>Cordycipitaceae</taxon>
        <taxon>Cordyceps</taxon>
    </lineage>
</organism>
<reference evidence="3 4" key="1">
    <citation type="journal article" date="2019" name="Appl. Microbiol. Biotechnol.">
        <title>Genome sequence of Isaria javanica and comparative genome analysis insights into family S53 peptidase evolution in fungal entomopathogens.</title>
        <authorList>
            <person name="Lin R."/>
            <person name="Zhang X."/>
            <person name="Xin B."/>
            <person name="Zou M."/>
            <person name="Gao Y."/>
            <person name="Qin F."/>
            <person name="Hu Q."/>
            <person name="Xie B."/>
            <person name="Cheng X."/>
        </authorList>
    </citation>
    <scope>NUCLEOTIDE SEQUENCE [LARGE SCALE GENOMIC DNA]</scope>
    <source>
        <strain evidence="3 4">IJ1G</strain>
    </source>
</reference>
<dbReference type="CDD" id="cd22573">
    <property type="entry name" value="RMP1_RBD"/>
    <property type="match status" value="1"/>
</dbReference>
<accession>A0A545US85</accession>
<dbReference type="GO" id="GO:0000294">
    <property type="term" value="P:nuclear-transcribed mRNA catabolic process, RNase MRP-dependent"/>
    <property type="evidence" value="ECO:0007669"/>
    <property type="project" value="TreeGrafter"/>
</dbReference>
<evidence type="ECO:0000256" key="1">
    <source>
        <dbReference type="SAM" id="MobiDB-lite"/>
    </source>
</evidence>
<evidence type="ECO:0000313" key="3">
    <source>
        <dbReference type="EMBL" id="TQV92339.1"/>
    </source>
</evidence>
<dbReference type="STRING" id="43265.A0A545US85"/>
<dbReference type="EMBL" id="SPUK01000015">
    <property type="protein sequence ID" value="TQV92339.1"/>
    <property type="molecule type" value="Genomic_DNA"/>
</dbReference>
<evidence type="ECO:0000313" key="4">
    <source>
        <dbReference type="Proteomes" id="UP000315783"/>
    </source>
</evidence>
<dbReference type="GO" id="GO:0000466">
    <property type="term" value="P:maturation of 5.8S rRNA from tricistronic rRNA transcript (SSU-rRNA, 5.8S rRNA, LSU-rRNA)"/>
    <property type="evidence" value="ECO:0007669"/>
    <property type="project" value="TreeGrafter"/>
</dbReference>
<dbReference type="InterPro" id="IPR047204">
    <property type="entry name" value="RMP1_RBD"/>
</dbReference>
<evidence type="ECO:0000259" key="2">
    <source>
        <dbReference type="Pfam" id="PF20945"/>
    </source>
</evidence>
<dbReference type="PANTHER" id="PTHR37792">
    <property type="entry name" value="RIBONUCLEASE MRP PROTEIN SUBUNIT RMP1"/>
    <property type="match status" value="1"/>
</dbReference>
<feature type="domain" description="RNase MRP protein 1 RNA binding" evidence="2">
    <location>
        <begin position="24"/>
        <end position="130"/>
    </location>
</feature>
<dbReference type="InterPro" id="IPR047205">
    <property type="entry name" value="RMP1"/>
</dbReference>